<reference evidence="2 3" key="1">
    <citation type="submission" date="2020-02" db="EMBL/GenBank/DDBJ databases">
        <authorList>
            <person name="Ma Q."/>
            <person name="Huang Y."/>
            <person name="Song X."/>
            <person name="Pei D."/>
        </authorList>
    </citation>
    <scope>NUCLEOTIDE SEQUENCE [LARGE SCALE GENOMIC DNA]</scope>
    <source>
        <strain evidence="2">Sxm20200214</strain>
        <tissue evidence="2">Leaf</tissue>
    </source>
</reference>
<evidence type="ECO:0000313" key="3">
    <source>
        <dbReference type="Proteomes" id="UP000886595"/>
    </source>
</evidence>
<proteinExistence type="predicted"/>
<gene>
    <name evidence="2" type="ORF">Bca52824_087216</name>
</gene>
<dbReference type="EMBL" id="JAAMPC010000017">
    <property type="protein sequence ID" value="KAG2247588.1"/>
    <property type="molecule type" value="Genomic_DNA"/>
</dbReference>
<organism evidence="2 3">
    <name type="scientific">Brassica carinata</name>
    <name type="common">Ethiopian mustard</name>
    <name type="synonym">Abyssinian cabbage</name>
    <dbReference type="NCBI Taxonomy" id="52824"/>
    <lineage>
        <taxon>Eukaryota</taxon>
        <taxon>Viridiplantae</taxon>
        <taxon>Streptophyta</taxon>
        <taxon>Embryophyta</taxon>
        <taxon>Tracheophyta</taxon>
        <taxon>Spermatophyta</taxon>
        <taxon>Magnoliopsida</taxon>
        <taxon>eudicotyledons</taxon>
        <taxon>Gunneridae</taxon>
        <taxon>Pentapetalae</taxon>
        <taxon>rosids</taxon>
        <taxon>malvids</taxon>
        <taxon>Brassicales</taxon>
        <taxon>Brassicaceae</taxon>
        <taxon>Brassiceae</taxon>
        <taxon>Brassica</taxon>
    </lineage>
</organism>
<protein>
    <submittedName>
        <fullName evidence="2">Uncharacterized protein</fullName>
    </submittedName>
</protein>
<evidence type="ECO:0000313" key="2">
    <source>
        <dbReference type="EMBL" id="KAG2247588.1"/>
    </source>
</evidence>
<sequence>MGGRKRPSKRMRKFKTKPLGHPAQDVVDDGEENKIRESTRRAEEVAGVF</sequence>
<evidence type="ECO:0000256" key="1">
    <source>
        <dbReference type="SAM" id="MobiDB-lite"/>
    </source>
</evidence>
<feature type="compositionally biased region" description="Basic residues" evidence="1">
    <location>
        <begin position="1"/>
        <end position="18"/>
    </location>
</feature>
<feature type="region of interest" description="Disordered" evidence="1">
    <location>
        <begin position="1"/>
        <end position="49"/>
    </location>
</feature>
<dbReference type="AlphaFoldDB" id="A0A8X7PB91"/>
<dbReference type="Proteomes" id="UP000886595">
    <property type="component" value="Unassembled WGS sequence"/>
</dbReference>
<keyword evidence="3" id="KW-1185">Reference proteome</keyword>
<feature type="compositionally biased region" description="Basic and acidic residues" evidence="1">
    <location>
        <begin position="32"/>
        <end position="49"/>
    </location>
</feature>
<accession>A0A8X7PB91</accession>
<comment type="caution">
    <text evidence="2">The sequence shown here is derived from an EMBL/GenBank/DDBJ whole genome shotgun (WGS) entry which is preliminary data.</text>
</comment>
<name>A0A8X7PB91_BRACI</name>